<gene>
    <name evidence="2" type="ORF">AXG55_09570</name>
</gene>
<protein>
    <submittedName>
        <fullName evidence="2">Uncharacterized protein</fullName>
    </submittedName>
</protein>
<accession>A0A1L4D1R6</accession>
<dbReference type="KEGG" id="saqi:AXG55_09570"/>
<feature type="compositionally biased region" description="Basic residues" evidence="1">
    <location>
        <begin position="129"/>
        <end position="144"/>
    </location>
</feature>
<dbReference type="EMBL" id="CP017834">
    <property type="protein sequence ID" value="APJ04138.1"/>
    <property type="molecule type" value="Genomic_DNA"/>
</dbReference>
<keyword evidence="3" id="KW-1185">Reference proteome</keyword>
<evidence type="ECO:0000313" key="3">
    <source>
        <dbReference type="Proteomes" id="UP000184731"/>
    </source>
</evidence>
<dbReference type="Proteomes" id="UP000184731">
    <property type="component" value="Chromosome"/>
</dbReference>
<dbReference type="AlphaFoldDB" id="A0A1L4D1R6"/>
<feature type="compositionally biased region" description="Low complexity" evidence="1">
    <location>
        <begin position="109"/>
        <end position="125"/>
    </location>
</feature>
<proteinExistence type="predicted"/>
<sequence>MVNTETSPISRTSQKLNLFKRQIHDSYPLFFFHIGNKKRGAEVLIYESLQIKNSSFDEGLQVTQKFLNFIRWLFSPDKGSIFMKLIPALLSSALLFSVTAPSFAQSMQPSSGTPTAQAAPAPEQGAPKKEKKMKKEKKSKKKAMKKEGEAK</sequence>
<organism evidence="2 3">
    <name type="scientific">Silvanigrella aquatica</name>
    <dbReference type="NCBI Taxonomy" id="1915309"/>
    <lineage>
        <taxon>Bacteria</taxon>
        <taxon>Pseudomonadati</taxon>
        <taxon>Bdellovibrionota</taxon>
        <taxon>Oligoflexia</taxon>
        <taxon>Silvanigrellales</taxon>
        <taxon>Silvanigrellaceae</taxon>
        <taxon>Silvanigrella</taxon>
    </lineage>
</organism>
<dbReference type="STRING" id="1915309.AXG55_09570"/>
<evidence type="ECO:0000313" key="2">
    <source>
        <dbReference type="EMBL" id="APJ04138.1"/>
    </source>
</evidence>
<reference evidence="2 3" key="1">
    <citation type="submission" date="2016-10" db="EMBL/GenBank/DDBJ databases">
        <title>Silvanigrella aquatica sp. nov., isolated from a freshwater lake located in the Black Forest, Germany, description of Silvanigrellaceae fam. nov., Silvanigrellales ord. nov., reclassification of the order Bdellovibrionales in the class Oligoflexia, reclassification of the families Bacteriovoracaceae and Halobacteriovoraceae in the new order Bacteriovoracales ord. nov., and reclassification of the family Pseudobacteriovoracaceae in the order Oligoflexiales.</title>
        <authorList>
            <person name="Hahn M.W."/>
            <person name="Schmidt J."/>
            <person name="Koll U."/>
            <person name="Rohde M."/>
            <person name="Verbag S."/>
            <person name="Pitt A."/>
            <person name="Nakai R."/>
            <person name="Naganuma T."/>
            <person name="Lang E."/>
        </authorList>
    </citation>
    <scope>NUCLEOTIDE SEQUENCE [LARGE SCALE GENOMIC DNA]</scope>
    <source>
        <strain evidence="2 3">MWH-Nonnen-W8red</strain>
    </source>
</reference>
<feature type="region of interest" description="Disordered" evidence="1">
    <location>
        <begin position="104"/>
        <end position="151"/>
    </location>
</feature>
<name>A0A1L4D1R6_9BACT</name>
<evidence type="ECO:0000256" key="1">
    <source>
        <dbReference type="SAM" id="MobiDB-lite"/>
    </source>
</evidence>